<dbReference type="Pfam" id="PF00095">
    <property type="entry name" value="WAP"/>
    <property type="match status" value="1"/>
</dbReference>
<dbReference type="Gene3D" id="4.10.75.10">
    <property type="entry name" value="Elafin-like"/>
    <property type="match status" value="1"/>
</dbReference>
<accession>A0AAV7J8P9</accession>
<dbReference type="PROSITE" id="PS51390">
    <property type="entry name" value="WAP"/>
    <property type="match status" value="1"/>
</dbReference>
<keyword evidence="1" id="KW-0732">Signal</keyword>
<dbReference type="InterPro" id="IPR008197">
    <property type="entry name" value="WAP_dom"/>
</dbReference>
<dbReference type="GO" id="GO:0030414">
    <property type="term" value="F:peptidase inhibitor activity"/>
    <property type="evidence" value="ECO:0007669"/>
    <property type="project" value="InterPro"/>
</dbReference>
<dbReference type="Proteomes" id="UP000826195">
    <property type="component" value="Unassembled WGS sequence"/>
</dbReference>
<dbReference type="SMART" id="SM00217">
    <property type="entry name" value="WAP"/>
    <property type="match status" value="1"/>
</dbReference>
<feature type="signal peptide" evidence="1">
    <location>
        <begin position="1"/>
        <end position="22"/>
    </location>
</feature>
<dbReference type="GO" id="GO:0005576">
    <property type="term" value="C:extracellular region"/>
    <property type="evidence" value="ECO:0007669"/>
    <property type="project" value="InterPro"/>
</dbReference>
<feature type="chain" id="PRO_5043485037" description="WAP domain-containing protein" evidence="1">
    <location>
        <begin position="23"/>
        <end position="115"/>
    </location>
</feature>
<evidence type="ECO:0000313" key="4">
    <source>
        <dbReference type="Proteomes" id="UP000826195"/>
    </source>
</evidence>
<dbReference type="EMBL" id="JAHXZJ010000001">
    <property type="protein sequence ID" value="KAH0568547.1"/>
    <property type="molecule type" value="Genomic_DNA"/>
</dbReference>
<evidence type="ECO:0000259" key="2">
    <source>
        <dbReference type="PROSITE" id="PS51390"/>
    </source>
</evidence>
<reference evidence="3 4" key="1">
    <citation type="journal article" date="2021" name="J. Hered.">
        <title>A chromosome-level genome assembly of the parasitoid wasp, Cotesia glomerata (Hymenoptera: Braconidae).</title>
        <authorList>
            <person name="Pinto B.J."/>
            <person name="Weis J.J."/>
            <person name="Gamble T."/>
            <person name="Ode P.J."/>
            <person name="Paul R."/>
            <person name="Zaspel J.M."/>
        </authorList>
    </citation>
    <scope>NUCLEOTIDE SEQUENCE [LARGE SCALE GENOMIC DNA]</scope>
    <source>
        <strain evidence="3">CgM1</strain>
    </source>
</reference>
<dbReference type="SUPFAM" id="SSF57256">
    <property type="entry name" value="Elafin-like"/>
    <property type="match status" value="1"/>
</dbReference>
<sequence length="115" mass="12511">MATNRKIILLVCLLISIAVIKAQGSYKSGYCPLQNTVTRCMPRCHSDYECSFNEKCCPNKCGSMSCVSPSAVATGYNGGYKGSGDNGVSCGGTTCNKYQKCEFNRSTKRYECVRT</sequence>
<comment type="caution">
    <text evidence="3">The sequence shown here is derived from an EMBL/GenBank/DDBJ whole genome shotgun (WGS) entry which is preliminary data.</text>
</comment>
<dbReference type="AlphaFoldDB" id="A0AAV7J8P9"/>
<gene>
    <name evidence="3" type="ORF">KQX54_021165</name>
</gene>
<organism evidence="3 4">
    <name type="scientific">Cotesia glomerata</name>
    <name type="common">Lepidopteran parasitic wasp</name>
    <name type="synonym">Apanteles glomeratus</name>
    <dbReference type="NCBI Taxonomy" id="32391"/>
    <lineage>
        <taxon>Eukaryota</taxon>
        <taxon>Metazoa</taxon>
        <taxon>Ecdysozoa</taxon>
        <taxon>Arthropoda</taxon>
        <taxon>Hexapoda</taxon>
        <taxon>Insecta</taxon>
        <taxon>Pterygota</taxon>
        <taxon>Neoptera</taxon>
        <taxon>Endopterygota</taxon>
        <taxon>Hymenoptera</taxon>
        <taxon>Apocrita</taxon>
        <taxon>Ichneumonoidea</taxon>
        <taxon>Braconidae</taxon>
        <taxon>Microgastrinae</taxon>
        <taxon>Cotesia</taxon>
    </lineage>
</organism>
<keyword evidence="4" id="KW-1185">Reference proteome</keyword>
<name>A0AAV7J8P9_COTGL</name>
<dbReference type="InterPro" id="IPR036645">
    <property type="entry name" value="Elafin-like_sf"/>
</dbReference>
<evidence type="ECO:0000313" key="3">
    <source>
        <dbReference type="EMBL" id="KAH0568547.1"/>
    </source>
</evidence>
<proteinExistence type="predicted"/>
<protein>
    <recommendedName>
        <fullName evidence="2">WAP domain-containing protein</fullName>
    </recommendedName>
</protein>
<evidence type="ECO:0000256" key="1">
    <source>
        <dbReference type="SAM" id="SignalP"/>
    </source>
</evidence>
<feature type="domain" description="WAP" evidence="2">
    <location>
        <begin position="24"/>
        <end position="70"/>
    </location>
</feature>